<dbReference type="GO" id="GO:0016226">
    <property type="term" value="P:iron-sulfur cluster assembly"/>
    <property type="evidence" value="ECO:0007669"/>
    <property type="project" value="InterPro"/>
</dbReference>
<sequence>MDRVYVETTHSPQIMKFVCDETLTNGSMELEKNDQASESLLAQELLQFPFVTKVYITANFVAIQKTENIDWEMVIEDLKEIVNRHLNEGTIIARQQADPFTLYAEVTPNPAVMKFVSNKLIYAGIAEVKSVEDSEKVPVAKELFQFDYVKEVFVSENYISVTKTEDADWNGLALELRYFLLDYLQSGKEIVQADYVYTPSYPSFENTYAKVEYSDIEQQIKDILQEYVQPAVAGDGGNIELIEFEEDTKTAKMLLQGACSGCPSSTFTLKNGIEAMLKEMMPGKVEHVEAVNG</sequence>
<dbReference type="Proteomes" id="UP000192393">
    <property type="component" value="Unassembled WGS sequence"/>
</dbReference>
<evidence type="ECO:0000313" key="3">
    <source>
        <dbReference type="EMBL" id="SMC42230.1"/>
    </source>
</evidence>
<dbReference type="EMBL" id="FWXS01000002">
    <property type="protein sequence ID" value="SMC42230.1"/>
    <property type="molecule type" value="Genomic_DNA"/>
</dbReference>
<comment type="similarity">
    <text evidence="1">Belongs to the NifU family.</text>
</comment>
<dbReference type="PANTHER" id="PTHR11178:SF1">
    <property type="entry name" value="NFU1 IRON-SULFUR CLUSTER SCAFFOLD HOMOLOG, MITOCHONDRIAL"/>
    <property type="match status" value="1"/>
</dbReference>
<dbReference type="SUPFAM" id="SSF110836">
    <property type="entry name" value="Hypothetical protein SAV1430"/>
    <property type="match status" value="2"/>
</dbReference>
<protein>
    <submittedName>
        <fullName evidence="3">Fe-S cluster biogenesis protein NfuA, 4Fe-4S-binding domain</fullName>
    </submittedName>
</protein>
<dbReference type="InterPro" id="IPR001075">
    <property type="entry name" value="NIF_FeS_clus_asmbl_NifU_C"/>
</dbReference>
<dbReference type="Gene3D" id="3.30.300.130">
    <property type="entry name" value="Fe-S cluster assembly (FSCA)"/>
    <property type="match status" value="1"/>
</dbReference>
<feature type="domain" description="Scaffold protein Nfu/NifU N-terminal" evidence="2">
    <location>
        <begin position="102"/>
        <end position="187"/>
    </location>
</feature>
<dbReference type="GO" id="GO:0005506">
    <property type="term" value="F:iron ion binding"/>
    <property type="evidence" value="ECO:0007669"/>
    <property type="project" value="InterPro"/>
</dbReference>
<dbReference type="GO" id="GO:0051536">
    <property type="term" value="F:iron-sulfur cluster binding"/>
    <property type="evidence" value="ECO:0007669"/>
    <property type="project" value="InterPro"/>
</dbReference>
<dbReference type="STRING" id="1434700.SAMN06296427_102102"/>
<dbReference type="InterPro" id="IPR034904">
    <property type="entry name" value="FSCA_dom_sf"/>
</dbReference>
<dbReference type="OrthoDB" id="9796965at2"/>
<dbReference type="RefSeq" id="WP_084016177.1">
    <property type="nucleotide sequence ID" value="NZ_FWXS01000002.1"/>
</dbReference>
<dbReference type="InterPro" id="IPR036498">
    <property type="entry name" value="Nfu/NifU_N_sf"/>
</dbReference>
<name>A0A1W1Z1A9_9FLAO</name>
<dbReference type="PANTHER" id="PTHR11178">
    <property type="entry name" value="IRON-SULFUR CLUSTER SCAFFOLD PROTEIN NFU-RELATED"/>
    <property type="match status" value="1"/>
</dbReference>
<evidence type="ECO:0000313" key="4">
    <source>
        <dbReference type="Proteomes" id="UP000192393"/>
    </source>
</evidence>
<dbReference type="AlphaFoldDB" id="A0A1W1Z1A9"/>
<dbReference type="Pfam" id="PF01106">
    <property type="entry name" value="NifU"/>
    <property type="match status" value="1"/>
</dbReference>
<evidence type="ECO:0000259" key="2">
    <source>
        <dbReference type="SMART" id="SM00932"/>
    </source>
</evidence>
<dbReference type="SMART" id="SM00932">
    <property type="entry name" value="Nfu_N"/>
    <property type="match status" value="2"/>
</dbReference>
<feature type="domain" description="Scaffold protein Nfu/NifU N-terminal" evidence="2">
    <location>
        <begin position="4"/>
        <end position="89"/>
    </location>
</feature>
<dbReference type="SUPFAM" id="SSF117916">
    <property type="entry name" value="Fe-S cluster assembly (FSCA) domain-like"/>
    <property type="match status" value="1"/>
</dbReference>
<proteinExistence type="inferred from homology"/>
<evidence type="ECO:0000256" key="1">
    <source>
        <dbReference type="ARBA" id="ARBA00006420"/>
    </source>
</evidence>
<reference evidence="3 4" key="1">
    <citation type="submission" date="2017-04" db="EMBL/GenBank/DDBJ databases">
        <authorList>
            <person name="Afonso C.L."/>
            <person name="Miller P.J."/>
            <person name="Scott M.A."/>
            <person name="Spackman E."/>
            <person name="Goraichik I."/>
            <person name="Dimitrov K.M."/>
            <person name="Suarez D.L."/>
            <person name="Swayne D.E."/>
        </authorList>
    </citation>
    <scope>NUCLEOTIDE SEQUENCE [LARGE SCALE GENOMIC DNA]</scope>
    <source>
        <strain evidence="3 4">CGMCC 1.12708</strain>
    </source>
</reference>
<dbReference type="Gene3D" id="3.30.1370.70">
    <property type="entry name" value="Scaffold protein Nfu/NifU, N-terminal domain"/>
    <property type="match status" value="2"/>
</dbReference>
<keyword evidence="4" id="KW-1185">Reference proteome</keyword>
<organism evidence="3 4">
    <name type="scientific">Moheibacter sediminis</name>
    <dbReference type="NCBI Taxonomy" id="1434700"/>
    <lineage>
        <taxon>Bacteria</taxon>
        <taxon>Pseudomonadati</taxon>
        <taxon>Bacteroidota</taxon>
        <taxon>Flavobacteriia</taxon>
        <taxon>Flavobacteriales</taxon>
        <taxon>Weeksellaceae</taxon>
        <taxon>Moheibacter</taxon>
    </lineage>
</organism>
<dbReference type="InterPro" id="IPR014824">
    <property type="entry name" value="Nfu/NifU_N"/>
</dbReference>
<dbReference type="Pfam" id="PF08712">
    <property type="entry name" value="Nfu_N"/>
    <property type="match status" value="2"/>
</dbReference>
<accession>A0A1W1Z1A9</accession>
<gene>
    <name evidence="3" type="ORF">SAMN06296427_102102</name>
</gene>